<name>A0AAV6KQ27_9ERIC</name>
<sequence>MAHLIIVAKHAFSKLDVKIFFSLGINKLCRILNLLHLTILDSWKRGSLDKTSGYMQTRRKDGHDVVKKTAEYMAEMEQRIESLLTQRLTTQFEQLQSKMFQYMESRGLEVPDAVKGISLQVVLHPNDTRKEYRKKLRRQKFDNSQSQNFEDVQEEDGIESDSDEQRQALLDYELQTTIDTGVLISFCGDVFVVWGGFLFGKEADKVKESLNS</sequence>
<protein>
    <submittedName>
        <fullName evidence="2">Uncharacterized protein</fullName>
    </submittedName>
</protein>
<evidence type="ECO:0000256" key="1">
    <source>
        <dbReference type="SAM" id="MobiDB-lite"/>
    </source>
</evidence>
<accession>A0AAV6KQ27</accession>
<reference evidence="2" key="1">
    <citation type="submission" date="2020-08" db="EMBL/GenBank/DDBJ databases">
        <title>Plant Genome Project.</title>
        <authorList>
            <person name="Zhang R.-G."/>
        </authorList>
    </citation>
    <scope>NUCLEOTIDE SEQUENCE</scope>
    <source>
        <strain evidence="2">WSP0</strain>
        <tissue evidence="2">Leaf</tissue>
    </source>
</reference>
<evidence type="ECO:0000313" key="3">
    <source>
        <dbReference type="Proteomes" id="UP000823749"/>
    </source>
</evidence>
<comment type="caution">
    <text evidence="2">The sequence shown here is derived from an EMBL/GenBank/DDBJ whole genome shotgun (WGS) entry which is preliminary data.</text>
</comment>
<dbReference type="Proteomes" id="UP000823749">
    <property type="component" value="Chromosome 4"/>
</dbReference>
<gene>
    <name evidence="2" type="ORF">RHGRI_012168</name>
</gene>
<organism evidence="2 3">
    <name type="scientific">Rhododendron griersonianum</name>
    <dbReference type="NCBI Taxonomy" id="479676"/>
    <lineage>
        <taxon>Eukaryota</taxon>
        <taxon>Viridiplantae</taxon>
        <taxon>Streptophyta</taxon>
        <taxon>Embryophyta</taxon>
        <taxon>Tracheophyta</taxon>
        <taxon>Spermatophyta</taxon>
        <taxon>Magnoliopsida</taxon>
        <taxon>eudicotyledons</taxon>
        <taxon>Gunneridae</taxon>
        <taxon>Pentapetalae</taxon>
        <taxon>asterids</taxon>
        <taxon>Ericales</taxon>
        <taxon>Ericaceae</taxon>
        <taxon>Ericoideae</taxon>
        <taxon>Rhodoreae</taxon>
        <taxon>Rhododendron</taxon>
    </lineage>
</organism>
<feature type="region of interest" description="Disordered" evidence="1">
    <location>
        <begin position="137"/>
        <end position="162"/>
    </location>
</feature>
<dbReference type="EMBL" id="JACTNZ010000004">
    <property type="protein sequence ID" value="KAG5554525.1"/>
    <property type="molecule type" value="Genomic_DNA"/>
</dbReference>
<proteinExistence type="predicted"/>
<dbReference type="AlphaFoldDB" id="A0AAV6KQ27"/>
<evidence type="ECO:0000313" key="2">
    <source>
        <dbReference type="EMBL" id="KAG5554525.1"/>
    </source>
</evidence>
<feature type="compositionally biased region" description="Acidic residues" evidence="1">
    <location>
        <begin position="151"/>
        <end position="162"/>
    </location>
</feature>
<keyword evidence="3" id="KW-1185">Reference proteome</keyword>